<dbReference type="InterPro" id="IPR003439">
    <property type="entry name" value="ABC_transporter-like_ATP-bd"/>
</dbReference>
<dbReference type="PROSITE" id="PS50893">
    <property type="entry name" value="ABC_TRANSPORTER_2"/>
    <property type="match status" value="1"/>
</dbReference>
<dbReference type="RefSeq" id="WP_045684725.1">
    <property type="nucleotide sequence ID" value="NZ_CP010803.1"/>
</dbReference>
<dbReference type="HOGENOM" id="CLU_000604_1_1_5"/>
<evidence type="ECO:0000256" key="2">
    <source>
        <dbReference type="ARBA" id="ARBA00022475"/>
    </source>
</evidence>
<dbReference type="PANTHER" id="PTHR42781:SF4">
    <property type="entry name" value="SPERMIDINE_PUTRESCINE IMPORT ATP-BINDING PROTEIN POTA"/>
    <property type="match status" value="1"/>
</dbReference>
<keyword evidence="6 7" id="KW-0472">Membrane</keyword>
<comment type="similarity">
    <text evidence="7">Belongs to the ABC transporter superfamily. Spermidine/putrescine importer (TC 3.A.1.11.1) family.</text>
</comment>
<evidence type="ECO:0000313" key="9">
    <source>
        <dbReference type="EMBL" id="AJY47910.1"/>
    </source>
</evidence>
<evidence type="ECO:0000256" key="4">
    <source>
        <dbReference type="ARBA" id="ARBA00022840"/>
    </source>
</evidence>
<dbReference type="FunFam" id="3.40.50.300:FF:000425">
    <property type="entry name" value="Probable ABC transporter, ATP-binding subunit"/>
    <property type="match status" value="1"/>
</dbReference>
<dbReference type="GO" id="GO:0015697">
    <property type="term" value="P:quaternary ammonium group transport"/>
    <property type="evidence" value="ECO:0007669"/>
    <property type="project" value="UniProtKB-ARBA"/>
</dbReference>
<reference evidence="9 10" key="1">
    <citation type="journal article" date="2015" name="Genome Announc.">
        <title>Complete genome sequence of Martelella endophytica YC6887, which has antifungal activity associated with a halophyte.</title>
        <authorList>
            <person name="Khan A."/>
            <person name="Khan H."/>
            <person name="Chung E.J."/>
            <person name="Hossain M.T."/>
            <person name="Chung Y.R."/>
        </authorList>
    </citation>
    <scope>NUCLEOTIDE SEQUENCE [LARGE SCALE GENOMIC DNA]</scope>
    <source>
        <strain evidence="9">YC6887</strain>
    </source>
</reference>
<evidence type="ECO:0000259" key="8">
    <source>
        <dbReference type="PROSITE" id="PS50893"/>
    </source>
</evidence>
<dbReference type="InterPro" id="IPR008995">
    <property type="entry name" value="Mo/tungstate-bd_C_term_dom"/>
</dbReference>
<dbReference type="InterPro" id="IPR050093">
    <property type="entry name" value="ABC_SmlMolc_Importer"/>
</dbReference>
<dbReference type="GO" id="GO:0005524">
    <property type="term" value="F:ATP binding"/>
    <property type="evidence" value="ECO:0007669"/>
    <property type="project" value="UniProtKB-KW"/>
</dbReference>
<keyword evidence="1 7" id="KW-0813">Transport</keyword>
<accession>A0A0D5LVE6</accession>
<dbReference type="SUPFAM" id="SSF50331">
    <property type="entry name" value="MOP-like"/>
    <property type="match status" value="1"/>
</dbReference>
<keyword evidence="4 7" id="KW-0067">ATP-binding</keyword>
<comment type="subunit">
    <text evidence="7">The complex is composed of two ATP-binding proteins (PotA), two transmembrane proteins (PotB and PotC) and a solute-binding protein (PotD).</text>
</comment>
<comment type="function">
    <text evidence="7">Part of the ABC transporter complex PotABCD involved in spermidine/putrescine import. Responsible for energy coupling to the transport system.</text>
</comment>
<dbReference type="Gene3D" id="3.40.50.300">
    <property type="entry name" value="P-loop containing nucleotide triphosphate hydrolases"/>
    <property type="match status" value="1"/>
</dbReference>
<evidence type="ECO:0000256" key="3">
    <source>
        <dbReference type="ARBA" id="ARBA00022741"/>
    </source>
</evidence>
<dbReference type="SUPFAM" id="SSF52540">
    <property type="entry name" value="P-loop containing nucleoside triphosphate hydrolases"/>
    <property type="match status" value="1"/>
</dbReference>
<dbReference type="SMART" id="SM00382">
    <property type="entry name" value="AAA"/>
    <property type="match status" value="1"/>
</dbReference>
<dbReference type="InterPro" id="IPR005893">
    <property type="entry name" value="PotA-like"/>
</dbReference>
<dbReference type="KEGG" id="mey:TM49_03875"/>
<dbReference type="PROSITE" id="PS00211">
    <property type="entry name" value="ABC_TRANSPORTER_1"/>
    <property type="match status" value="1"/>
</dbReference>
<dbReference type="InterPro" id="IPR027417">
    <property type="entry name" value="P-loop_NTPase"/>
</dbReference>
<evidence type="ECO:0000256" key="7">
    <source>
        <dbReference type="RuleBase" id="RU364083"/>
    </source>
</evidence>
<dbReference type="GO" id="GO:0015417">
    <property type="term" value="F:ABC-type polyamine transporter activity"/>
    <property type="evidence" value="ECO:0007669"/>
    <property type="project" value="UniProtKB-EC"/>
</dbReference>
<evidence type="ECO:0000256" key="5">
    <source>
        <dbReference type="ARBA" id="ARBA00022967"/>
    </source>
</evidence>
<dbReference type="AlphaFoldDB" id="A0A0D5LVE6"/>
<dbReference type="Proteomes" id="UP000032611">
    <property type="component" value="Chromosome"/>
</dbReference>
<evidence type="ECO:0000256" key="1">
    <source>
        <dbReference type="ARBA" id="ARBA00022448"/>
    </source>
</evidence>
<protein>
    <recommendedName>
        <fullName evidence="7">Spermidine/putrescine import ATP-binding protein PotA</fullName>
        <ecNumber evidence="7">7.6.2.11</ecNumber>
    </recommendedName>
</protein>
<dbReference type="EMBL" id="CP010803">
    <property type="protein sequence ID" value="AJY47910.1"/>
    <property type="molecule type" value="Genomic_DNA"/>
</dbReference>
<keyword evidence="2 7" id="KW-1003">Cell membrane</keyword>
<dbReference type="PATRIC" id="fig|1486262.3.peg.789"/>
<dbReference type="EC" id="7.6.2.11" evidence="7"/>
<dbReference type="NCBIfam" id="TIGR01187">
    <property type="entry name" value="potA"/>
    <property type="match status" value="1"/>
</dbReference>
<dbReference type="PANTHER" id="PTHR42781">
    <property type="entry name" value="SPERMIDINE/PUTRESCINE IMPORT ATP-BINDING PROTEIN POTA"/>
    <property type="match status" value="1"/>
</dbReference>
<dbReference type="OrthoDB" id="9802264at2"/>
<proteinExistence type="inferred from homology"/>
<comment type="catalytic activity">
    <reaction evidence="7">
        <text>ATP + H2O + polyamine-[polyamine-binding protein]Side 1 = ADP + phosphate + polyamineSide 2 + [polyamine-binding protein]Side 1.</text>
        <dbReference type="EC" id="7.6.2.11"/>
    </reaction>
</comment>
<keyword evidence="10" id="KW-1185">Reference proteome</keyword>
<dbReference type="InterPro" id="IPR017871">
    <property type="entry name" value="ABC_transporter-like_CS"/>
</dbReference>
<organism evidence="9 10">
    <name type="scientific">Martelella endophytica</name>
    <dbReference type="NCBI Taxonomy" id="1486262"/>
    <lineage>
        <taxon>Bacteria</taxon>
        <taxon>Pseudomonadati</taxon>
        <taxon>Pseudomonadota</taxon>
        <taxon>Alphaproteobacteria</taxon>
        <taxon>Hyphomicrobiales</taxon>
        <taxon>Aurantimonadaceae</taxon>
        <taxon>Martelella</taxon>
    </lineage>
</organism>
<evidence type="ECO:0000313" key="10">
    <source>
        <dbReference type="Proteomes" id="UP000032611"/>
    </source>
</evidence>
<evidence type="ECO:0000256" key="6">
    <source>
        <dbReference type="ARBA" id="ARBA00023136"/>
    </source>
</evidence>
<sequence length="364" mass="40144">MSDIRLEKLTKQYGDSTAVDSLSLDIKEGEFYALLGPSGCGKSTTLRMVAGFVKPTTGRIIVGGQNLTPLPPEKRDIGIVFQNYAIFPHMSVADNIAFGLKLRKKPRAEIDKAVKAALEQVGLAGYEDRFQRNLSGGQQQRVALARVLVTEPRILLLDEPLSALDKTLREEMKFWIKDLQQKLGITTIYVTHDQDEALTMSDRIGVMRAGQIEHSGTPREIYEEPATLFVTTFIGQSNVVSVTALEATDGVATYRLGDQVLKAGTRHHLGRNMPAKLIVRPENVLMGPEAEAQGVSLVTATVMDETYQGAMLRYRLSVAGQDIVAERQNQMHLARWSRGDQVQIGWAEKRARILPDDPSVSTGS</sequence>
<dbReference type="Gene3D" id="2.40.50.100">
    <property type="match status" value="1"/>
</dbReference>
<keyword evidence="3 7" id="KW-0547">Nucleotide-binding</keyword>
<dbReference type="InterPro" id="IPR003593">
    <property type="entry name" value="AAA+_ATPase"/>
</dbReference>
<dbReference type="Pfam" id="PF00005">
    <property type="entry name" value="ABC_tran"/>
    <property type="match status" value="1"/>
</dbReference>
<name>A0A0D5LVE6_MAREN</name>
<dbReference type="GO" id="GO:0016887">
    <property type="term" value="F:ATP hydrolysis activity"/>
    <property type="evidence" value="ECO:0007669"/>
    <property type="project" value="InterPro"/>
</dbReference>
<dbReference type="STRING" id="1486262.TM49_03875"/>
<dbReference type="Pfam" id="PF08402">
    <property type="entry name" value="TOBE_2"/>
    <property type="match status" value="1"/>
</dbReference>
<feature type="domain" description="ABC transporter" evidence="8">
    <location>
        <begin position="4"/>
        <end position="234"/>
    </location>
</feature>
<dbReference type="InterPro" id="IPR013611">
    <property type="entry name" value="Transp-assoc_OB_typ2"/>
</dbReference>
<gene>
    <name evidence="7" type="primary">potA</name>
    <name evidence="9" type="ORF">TM49_03875</name>
</gene>
<dbReference type="GO" id="GO:0043190">
    <property type="term" value="C:ATP-binding cassette (ABC) transporter complex"/>
    <property type="evidence" value="ECO:0007669"/>
    <property type="project" value="InterPro"/>
</dbReference>
<keyword evidence="5 7" id="KW-1278">Translocase</keyword>